<evidence type="ECO:0000256" key="5">
    <source>
        <dbReference type="ARBA" id="ARBA00020444"/>
    </source>
</evidence>
<dbReference type="EC" id="1.1.1.49" evidence="4"/>
<evidence type="ECO:0000259" key="12">
    <source>
        <dbReference type="Pfam" id="PF00479"/>
    </source>
</evidence>
<dbReference type="Gene3D" id="3.40.50.720">
    <property type="entry name" value="NAD(P)-binding Rossmann-like Domain"/>
    <property type="match status" value="1"/>
</dbReference>
<comment type="pathway">
    <text evidence="3">Carbohydrate degradation; pentose phosphate pathway; D-ribulose 5-phosphate from D-glucose 6-phosphate (oxidative stage): step 1/3.</text>
</comment>
<dbReference type="GO" id="GO:0009051">
    <property type="term" value="P:pentose-phosphate shunt, oxidative branch"/>
    <property type="evidence" value="ECO:0007669"/>
    <property type="project" value="TreeGrafter"/>
</dbReference>
<dbReference type="GO" id="GO:0005829">
    <property type="term" value="C:cytosol"/>
    <property type="evidence" value="ECO:0007669"/>
    <property type="project" value="UniProtKB-SubCell"/>
</dbReference>
<accession>A0A6I8V1C5</accession>
<dbReference type="InterPro" id="IPR001282">
    <property type="entry name" value="G6P_DH"/>
</dbReference>
<evidence type="ECO:0000259" key="13">
    <source>
        <dbReference type="Pfam" id="PF02781"/>
    </source>
</evidence>
<evidence type="ECO:0000256" key="11">
    <source>
        <dbReference type="SAM" id="MobiDB-lite"/>
    </source>
</evidence>
<evidence type="ECO:0000256" key="8">
    <source>
        <dbReference type="ARBA" id="ARBA00023002"/>
    </source>
</evidence>
<keyword evidence="6" id="KW-0313">Glucose metabolism</keyword>
<evidence type="ECO:0000313" key="14">
    <source>
        <dbReference type="Proteomes" id="UP000001819"/>
    </source>
</evidence>
<keyword evidence="9" id="KW-0119">Carbohydrate metabolism</keyword>
<dbReference type="FunCoup" id="A0A6I8V1C5">
    <property type="interactions" value="190"/>
</dbReference>
<evidence type="ECO:0000256" key="10">
    <source>
        <dbReference type="ARBA" id="ARBA00047696"/>
    </source>
</evidence>
<dbReference type="GO" id="GO:0050661">
    <property type="term" value="F:NADP binding"/>
    <property type="evidence" value="ECO:0007669"/>
    <property type="project" value="InterPro"/>
</dbReference>
<dbReference type="InterPro" id="IPR022675">
    <property type="entry name" value="G6P_DH_C"/>
</dbReference>
<keyword evidence="14" id="KW-1185">Reference proteome</keyword>
<dbReference type="GO" id="GO:0006006">
    <property type="term" value="P:glucose metabolic process"/>
    <property type="evidence" value="ECO:0007669"/>
    <property type="project" value="UniProtKB-KW"/>
</dbReference>
<evidence type="ECO:0000256" key="6">
    <source>
        <dbReference type="ARBA" id="ARBA00022526"/>
    </source>
</evidence>
<evidence type="ECO:0000256" key="3">
    <source>
        <dbReference type="ARBA" id="ARBA00004937"/>
    </source>
</evidence>
<keyword evidence="7" id="KW-0521">NADP</keyword>
<evidence type="ECO:0000256" key="9">
    <source>
        <dbReference type="ARBA" id="ARBA00023277"/>
    </source>
</evidence>
<name>A0A6I8V1C5_DROPS</name>
<dbReference type="AlphaFoldDB" id="A0A6I8V1C5"/>
<dbReference type="KEGG" id="dpo:6900209"/>
<feature type="domain" description="Glucose-6-phosphate dehydrogenase NAD-binding" evidence="12">
    <location>
        <begin position="15"/>
        <end position="194"/>
    </location>
</feature>
<dbReference type="Pfam" id="PF02781">
    <property type="entry name" value="G6PD_C"/>
    <property type="match status" value="1"/>
</dbReference>
<evidence type="ECO:0000256" key="4">
    <source>
        <dbReference type="ARBA" id="ARBA00013019"/>
    </source>
</evidence>
<organism evidence="14 15">
    <name type="scientific">Drosophila pseudoobscura pseudoobscura</name>
    <name type="common">Fruit fly</name>
    <dbReference type="NCBI Taxonomy" id="46245"/>
    <lineage>
        <taxon>Eukaryota</taxon>
        <taxon>Metazoa</taxon>
        <taxon>Ecdysozoa</taxon>
        <taxon>Arthropoda</taxon>
        <taxon>Hexapoda</taxon>
        <taxon>Insecta</taxon>
        <taxon>Pterygota</taxon>
        <taxon>Neoptera</taxon>
        <taxon>Endopterygota</taxon>
        <taxon>Diptera</taxon>
        <taxon>Brachycera</taxon>
        <taxon>Muscomorpha</taxon>
        <taxon>Ephydroidea</taxon>
        <taxon>Drosophilidae</taxon>
        <taxon>Drosophila</taxon>
        <taxon>Sophophora</taxon>
    </lineage>
</organism>
<dbReference type="SUPFAM" id="SSF55347">
    <property type="entry name" value="Glyceraldehyde-3-phosphate dehydrogenase-like, C-terminal domain"/>
    <property type="match status" value="1"/>
</dbReference>
<comment type="catalytic activity">
    <reaction evidence="10">
        <text>D-glucose 6-phosphate + NADP(+) = 6-phospho-D-glucono-1,5-lactone + NADPH + H(+)</text>
        <dbReference type="Rhea" id="RHEA:15841"/>
        <dbReference type="ChEBI" id="CHEBI:15378"/>
        <dbReference type="ChEBI" id="CHEBI:57783"/>
        <dbReference type="ChEBI" id="CHEBI:57955"/>
        <dbReference type="ChEBI" id="CHEBI:58349"/>
        <dbReference type="ChEBI" id="CHEBI:61548"/>
        <dbReference type="EC" id="1.1.1.49"/>
    </reaction>
    <physiologicalReaction direction="left-to-right" evidence="10">
        <dbReference type="Rhea" id="RHEA:15842"/>
    </physiologicalReaction>
</comment>
<dbReference type="Proteomes" id="UP000001819">
    <property type="component" value="Chromosome X"/>
</dbReference>
<protein>
    <recommendedName>
        <fullName evidence="5">Glucose-6-phosphate 1-dehydrogenase</fullName>
        <ecNumber evidence="4">1.1.1.49</ecNumber>
    </recommendedName>
</protein>
<feature type="domain" description="Glucose-6-phosphate dehydrogenase C-terminal" evidence="13">
    <location>
        <begin position="198"/>
        <end position="482"/>
    </location>
</feature>
<dbReference type="RefSeq" id="XP_002135541.2">
    <property type="nucleotide sequence ID" value="XM_002135505.3"/>
</dbReference>
<proteinExistence type="predicted"/>
<dbReference type="PIRSF" id="PIRSF000110">
    <property type="entry name" value="G6PD"/>
    <property type="match status" value="1"/>
</dbReference>
<comment type="subcellular location">
    <subcellularLocation>
        <location evidence="2">Cytoplasm</location>
        <location evidence="2">Cytosol</location>
    </subcellularLocation>
</comment>
<evidence type="ECO:0000256" key="7">
    <source>
        <dbReference type="ARBA" id="ARBA00022857"/>
    </source>
</evidence>
<sequence length="530" mass="61820">MQPIDPNNDTATSFVVLGASGKLAKEKIFPALWALYRDNRLPQGTRIFTYCRTKLHTRTFRLTCAPYMDLDPERDPPKFNIFWTTVHCVQGQYDQADDYVALNEAMVRQETKHNQVYANRIFYLALPPITFDHVTLNLGRMCKSPLGCTRIVVEKPFARNDLTFKPYQTLLCQSFKESQIYMIDHYLSKQISQNLFGLRFANNLWSETLNNRHVAAVMITWKCEKPVKDHAEYFNFYGIIRDVMTNHMMQLLALVAMDKPYSNTIDDLRDGRLKIFKDVVTPDMGDVIIGQYRRSETDPEKMGYTEHSYIPKDSMTPTFAMVVLHIKSRRWSGVPFILRAGKAMNDTKIEVRMQYKSVACDEGNSKDLDIRNELVLRLAPFEEIFMRLRLKQPGEELCLKEAALNLRVDERDTKYMPNFRSQILDILKGNQSMFMRTDEQCEIWRIFSPILQKIDLDRPKPLPYNFGTRGPLLAYRKAERVGFVFFTSDEWRESKENLDYTVKSSRILSGPHYSLKPNRKPAKLKPSEIE</sequence>
<dbReference type="InterPro" id="IPR036291">
    <property type="entry name" value="NAD(P)-bd_dom_sf"/>
</dbReference>
<reference evidence="15" key="1">
    <citation type="submission" date="2025-08" db="UniProtKB">
        <authorList>
            <consortium name="RefSeq"/>
        </authorList>
    </citation>
    <scope>IDENTIFICATION</scope>
    <source>
        <strain evidence="15">MV-25-SWS-2005</strain>
        <tissue evidence="15">Whole body</tissue>
    </source>
</reference>
<feature type="region of interest" description="Disordered" evidence="11">
    <location>
        <begin position="510"/>
        <end position="530"/>
    </location>
</feature>
<dbReference type="UniPathway" id="UPA00115"/>
<keyword evidence="8" id="KW-0560">Oxidoreductase</keyword>
<evidence type="ECO:0000256" key="2">
    <source>
        <dbReference type="ARBA" id="ARBA00004514"/>
    </source>
</evidence>
<evidence type="ECO:0000256" key="1">
    <source>
        <dbReference type="ARBA" id="ARBA00002914"/>
    </source>
</evidence>
<dbReference type="Gene3D" id="3.30.360.10">
    <property type="entry name" value="Dihydrodipicolinate Reductase, domain 2"/>
    <property type="match status" value="1"/>
</dbReference>
<dbReference type="InterPro" id="IPR022674">
    <property type="entry name" value="G6P_DH_NAD-bd"/>
</dbReference>
<dbReference type="PRINTS" id="PR00079">
    <property type="entry name" value="G6PDHDRGNASE"/>
</dbReference>
<dbReference type="InParanoid" id="A0A6I8V1C5"/>
<evidence type="ECO:0000313" key="15">
    <source>
        <dbReference type="RefSeq" id="XP_002135541.2"/>
    </source>
</evidence>
<dbReference type="PANTHER" id="PTHR23429">
    <property type="entry name" value="GLUCOSE-6-PHOSPHATE 1-DEHYDROGENASE G6PD"/>
    <property type="match status" value="1"/>
</dbReference>
<dbReference type="GO" id="GO:0004345">
    <property type="term" value="F:glucose-6-phosphate dehydrogenase activity"/>
    <property type="evidence" value="ECO:0007669"/>
    <property type="project" value="UniProtKB-EC"/>
</dbReference>
<dbReference type="PANTHER" id="PTHR23429:SF0">
    <property type="entry name" value="GLUCOSE-6-PHOSPHATE 1-DEHYDROGENASE"/>
    <property type="match status" value="1"/>
</dbReference>
<gene>
    <name evidence="15" type="primary">LOC6900209</name>
</gene>
<comment type="function">
    <text evidence="1">Cytosolic glucose-6-phosphate dehydrogenase that catalyzes the first and rate-limiting step of the oxidative branch within the pentose phosphate pathway/shunt, an alternative route to glycolysis for the dissimilation of carbohydrates and a major source of reducing power and metabolic intermediates for fatty acid and nucleic acid biosynthetic processes.</text>
</comment>
<dbReference type="SUPFAM" id="SSF51735">
    <property type="entry name" value="NAD(P)-binding Rossmann-fold domains"/>
    <property type="match status" value="1"/>
</dbReference>
<dbReference type="Pfam" id="PF00479">
    <property type="entry name" value="G6PD_N"/>
    <property type="match status" value="1"/>
</dbReference>